<dbReference type="AlphaFoldDB" id="A0A077Y9T5"/>
<dbReference type="Proteomes" id="UP000072904">
    <property type="component" value="Chromosome 13"/>
</dbReference>
<evidence type="ECO:0000313" key="4">
    <source>
        <dbReference type="EMBL" id="CDU20221.1"/>
    </source>
</evidence>
<dbReference type="SUPFAM" id="SSF48452">
    <property type="entry name" value="TPR-like"/>
    <property type="match status" value="1"/>
</dbReference>
<dbReference type="KEGG" id="pyo:PY17X_1361100"/>
<accession>A0A077Y9T5</accession>
<dbReference type="Pfam" id="PF13181">
    <property type="entry name" value="TPR_8"/>
    <property type="match status" value="1"/>
</dbReference>
<protein>
    <submittedName>
        <fullName evidence="5">Tetratricopeptide repeat protein, putative</fullName>
    </submittedName>
</protein>
<reference evidence="6 7" key="1">
    <citation type="journal article" date="2014" name="BMC Biol.">
        <title>A comprehensive evaluation of rodent malaria parasite genomes and gene expression.</title>
        <authorList>
            <person name="Otto T.D."/>
            <person name="Bohme U."/>
            <person name="Jackson A.P."/>
            <person name="Hunt M."/>
            <person name="Franke-Fayard B."/>
            <person name="Hoeijmakers W.A."/>
            <person name="Religa A.A."/>
            <person name="Robertson L."/>
            <person name="Sanders M."/>
            <person name="Ogun S.A."/>
            <person name="Cunningham D."/>
            <person name="Erhart A."/>
            <person name="Billker O."/>
            <person name="Khan S.M."/>
            <person name="Stunnenberg H.G."/>
            <person name="Langhorne J."/>
            <person name="Holder A.A."/>
            <person name="Waters A.P."/>
            <person name="Newbold C.I."/>
            <person name="Pain A."/>
            <person name="Berriman M."/>
            <person name="Janse C.J."/>
        </authorList>
    </citation>
    <scope>NUCLEOTIDE SEQUENCE [LARGE SCALE GENOMIC DNA]</scope>
    <source>
        <strain evidence="5 6">17X</strain>
        <strain evidence="4 7">YM</strain>
    </source>
</reference>
<evidence type="ECO:0000313" key="6">
    <source>
        <dbReference type="Proteomes" id="UP000072874"/>
    </source>
</evidence>
<dbReference type="GeneID" id="3801912"/>
<name>A0A077Y9T5_PLAYE</name>
<dbReference type="VEuPathDB" id="PlasmoDB:Py17XNL_001303587"/>
<evidence type="ECO:0000313" key="5">
    <source>
        <dbReference type="EMBL" id="VTZ80979.1"/>
    </source>
</evidence>
<dbReference type="EMBL" id="LM993667">
    <property type="protein sequence ID" value="VTZ80979.1"/>
    <property type="molecule type" value="Genomic_DNA"/>
</dbReference>
<dbReference type="PANTHER" id="PTHR45641">
    <property type="entry name" value="TETRATRICOPEPTIDE REPEAT PROTEIN (AFU_ORTHOLOGUE AFUA_6G03870)"/>
    <property type="match status" value="1"/>
</dbReference>
<dbReference type="Proteomes" id="UP000072874">
    <property type="component" value="Chromosome 13"/>
</dbReference>
<reference evidence="5" key="4">
    <citation type="submission" date="2019-05" db="EMBL/GenBank/DDBJ databases">
        <authorList>
            <consortium name="Pathogen Informatics"/>
        </authorList>
    </citation>
    <scope>NUCLEOTIDE SEQUENCE</scope>
    <source>
        <strain evidence="5">17X</strain>
    </source>
</reference>
<reference evidence="5" key="2">
    <citation type="submission" date="2014-05" db="EMBL/GenBank/DDBJ databases">
        <authorList>
            <person name="Aslett M.A."/>
            <person name="De Silva N."/>
        </authorList>
    </citation>
    <scope>NUCLEOTIDE SEQUENCE</scope>
    <source>
        <strain evidence="5">17X</strain>
    </source>
</reference>
<dbReference type="PANTHER" id="PTHR45641:SF19">
    <property type="entry name" value="NEPHROCYSTIN-3"/>
    <property type="match status" value="1"/>
</dbReference>
<dbReference type="InterPro" id="IPR019734">
    <property type="entry name" value="TPR_rpt"/>
</dbReference>
<gene>
    <name evidence="5" type="ORF">PY17X_1361100</name>
    <name evidence="4" type="ORF">PYYM_1357500</name>
</gene>
<dbReference type="VEuPathDB" id="PlasmoDB:PYYM_1357500"/>
<keyword evidence="2 3" id="KW-0802">TPR repeat</keyword>
<dbReference type="SMART" id="SM00028">
    <property type="entry name" value="TPR"/>
    <property type="match status" value="3"/>
</dbReference>
<dbReference type="VEuPathDB" id="PlasmoDB:PY01575"/>
<keyword evidence="1" id="KW-0677">Repeat</keyword>
<dbReference type="OMA" id="IMCANIQ"/>
<dbReference type="PROSITE" id="PS50005">
    <property type="entry name" value="TPR"/>
    <property type="match status" value="1"/>
</dbReference>
<proteinExistence type="predicted"/>
<reference evidence="4" key="3">
    <citation type="submission" date="2014-05" db="EMBL/GenBank/DDBJ databases">
        <authorList>
            <person name="Aslett A.Martin."/>
            <person name="De Silva Nishadi"/>
        </authorList>
    </citation>
    <scope>NUCLEOTIDE SEQUENCE</scope>
    <source>
        <strain evidence="4">YM</strain>
    </source>
</reference>
<evidence type="ECO:0000313" key="7">
    <source>
        <dbReference type="Proteomes" id="UP000072904"/>
    </source>
</evidence>
<evidence type="ECO:0000256" key="3">
    <source>
        <dbReference type="PROSITE-ProRule" id="PRU00339"/>
    </source>
</evidence>
<evidence type="ECO:0000256" key="1">
    <source>
        <dbReference type="ARBA" id="ARBA00022737"/>
    </source>
</evidence>
<dbReference type="Pfam" id="PF13424">
    <property type="entry name" value="TPR_12"/>
    <property type="match status" value="1"/>
</dbReference>
<sequence length="262" mass="30793">MLRLGRFNKLWTKSIFFNVRNFCENKKIHYNGPKDTYINSGLELKNEDTEKLISLMKESLKLKLLTCTYYSEEIGKHYLELAILEHKNLLLNDSKNHYLKSYEIYKKIHNENSIMCANIQTYIGVIYKDLGNFKASEEFLQLSLANKKLICNDKNYLIVDTLNNLGSLYQHKKNYTTSIEYFEECIRILLSSSIYLHKNEQIALCYYNLSFSYIGINDLNSAITCLIRSYQMAQNVFGPDHMLTIRIKKLRERLENEVAQGK</sequence>
<dbReference type="EMBL" id="LK934641">
    <property type="protein sequence ID" value="CDU20221.1"/>
    <property type="molecule type" value="Genomic_DNA"/>
</dbReference>
<evidence type="ECO:0000256" key="2">
    <source>
        <dbReference type="ARBA" id="ARBA00022803"/>
    </source>
</evidence>
<organism evidence="4 7">
    <name type="scientific">Plasmodium yoelii</name>
    <dbReference type="NCBI Taxonomy" id="5861"/>
    <lineage>
        <taxon>Eukaryota</taxon>
        <taxon>Sar</taxon>
        <taxon>Alveolata</taxon>
        <taxon>Apicomplexa</taxon>
        <taxon>Aconoidasida</taxon>
        <taxon>Haemosporida</taxon>
        <taxon>Plasmodiidae</taxon>
        <taxon>Plasmodium</taxon>
        <taxon>Plasmodium (Vinckeia)</taxon>
    </lineage>
</organism>
<dbReference type="Gene3D" id="1.25.40.10">
    <property type="entry name" value="Tetratricopeptide repeat domain"/>
    <property type="match status" value="1"/>
</dbReference>
<dbReference type="VEuPathDB" id="PlasmoDB:PY17X_1361100"/>
<dbReference type="RefSeq" id="XP_729357.1">
    <property type="nucleotide sequence ID" value="XM_724264.1"/>
</dbReference>
<feature type="repeat" description="TPR" evidence="3">
    <location>
        <begin position="159"/>
        <end position="192"/>
    </location>
</feature>
<dbReference type="InterPro" id="IPR011990">
    <property type="entry name" value="TPR-like_helical_dom_sf"/>
</dbReference>
<dbReference type="OrthoDB" id="381520at2759"/>